<dbReference type="KEGG" id="lue:DCD74_04740"/>
<name>A0A344J8V1_9GAMM</name>
<reference evidence="3" key="1">
    <citation type="submission" date="2018-05" db="EMBL/GenBank/DDBJ databases">
        <title>Luteimonas pekinense sp. nov., isolated from human Meibomian gland secretions, Beijing, China.</title>
        <authorList>
            <person name="Wen T."/>
            <person name="Bai H."/>
            <person name="Lv H."/>
        </authorList>
    </citation>
    <scope>NUCLEOTIDE SEQUENCE [LARGE SCALE GENOMIC DNA]</scope>
    <source>
        <strain evidence="3">83-4</strain>
    </source>
</reference>
<keyword evidence="1" id="KW-0472">Membrane</keyword>
<gene>
    <name evidence="2" type="ORF">DCD74_04740</name>
</gene>
<evidence type="ECO:0000256" key="1">
    <source>
        <dbReference type="SAM" id="Phobius"/>
    </source>
</evidence>
<feature type="transmembrane region" description="Helical" evidence="1">
    <location>
        <begin position="91"/>
        <end position="118"/>
    </location>
</feature>
<evidence type="ECO:0000313" key="3">
    <source>
        <dbReference type="Proteomes" id="UP000251842"/>
    </source>
</evidence>
<dbReference type="EMBL" id="CP029556">
    <property type="protein sequence ID" value="AXA85461.1"/>
    <property type="molecule type" value="Genomic_DNA"/>
</dbReference>
<proteinExistence type="predicted"/>
<feature type="transmembrane region" description="Helical" evidence="1">
    <location>
        <begin position="6"/>
        <end position="39"/>
    </location>
</feature>
<evidence type="ECO:0000313" key="2">
    <source>
        <dbReference type="EMBL" id="AXA85461.1"/>
    </source>
</evidence>
<feature type="transmembrane region" description="Helical" evidence="1">
    <location>
        <begin position="139"/>
        <end position="166"/>
    </location>
</feature>
<keyword evidence="1" id="KW-0812">Transmembrane</keyword>
<keyword evidence="1" id="KW-1133">Transmembrane helix</keyword>
<dbReference type="PANTHER" id="PTHR39165">
    <property type="entry name" value="IG HYPOTHETICAL 17883"/>
    <property type="match status" value="1"/>
</dbReference>
<dbReference type="OrthoDB" id="9808460at2"/>
<organism evidence="2 3">
    <name type="scientific">Solilutibacter oculi</name>
    <dbReference type="NCBI Taxonomy" id="2698682"/>
    <lineage>
        <taxon>Bacteria</taxon>
        <taxon>Pseudomonadati</taxon>
        <taxon>Pseudomonadota</taxon>
        <taxon>Gammaproteobacteria</taxon>
        <taxon>Lysobacterales</taxon>
        <taxon>Lysobacteraceae</taxon>
        <taxon>Solilutibacter</taxon>
    </lineage>
</organism>
<dbReference type="Proteomes" id="UP000251842">
    <property type="component" value="Chromosome"/>
</dbReference>
<sequence length="167" mass="17259">MENTTLFYVVAGVLVVAGVIGTVLPALPGLPLVFVGLALAAWNDGFQHVHWGWMIPLGLLTIISMVVDFWATGVGAKRVGASKLAVAGAMLGMLVGIFLGPIGIIAGPFVGALGGELIHRRSVQSADLGDAAKIGVGTWMGIVLGIVLKLALAFTMIGLFALVWFIP</sequence>
<dbReference type="Pfam" id="PF04306">
    <property type="entry name" value="DUF456"/>
    <property type="match status" value="1"/>
</dbReference>
<dbReference type="PANTHER" id="PTHR39165:SF1">
    <property type="entry name" value="DUF456 DOMAIN-CONTAINING PROTEIN"/>
    <property type="match status" value="1"/>
</dbReference>
<dbReference type="InterPro" id="IPR007403">
    <property type="entry name" value="DUF456"/>
</dbReference>
<keyword evidence="3" id="KW-1185">Reference proteome</keyword>
<accession>A0A344J8V1</accession>
<protein>
    <submittedName>
        <fullName evidence="2">DUF456 domain-containing protein</fullName>
    </submittedName>
</protein>
<dbReference type="RefSeq" id="WP_112927662.1">
    <property type="nucleotide sequence ID" value="NZ_CP029556.1"/>
</dbReference>
<feature type="transmembrane region" description="Helical" evidence="1">
    <location>
        <begin position="51"/>
        <end position="71"/>
    </location>
</feature>
<dbReference type="AlphaFoldDB" id="A0A344J8V1"/>